<dbReference type="InterPro" id="IPR020045">
    <property type="entry name" value="DNA_polI_H3TH"/>
</dbReference>
<dbReference type="InterPro" id="IPR043502">
    <property type="entry name" value="DNA/RNA_pol_sf"/>
</dbReference>
<comment type="similarity">
    <text evidence="1 15">Belongs to the DNA polymerase type-A family.</text>
</comment>
<evidence type="ECO:0000256" key="5">
    <source>
        <dbReference type="ARBA" id="ARBA00022722"/>
    </source>
</evidence>
<keyword evidence="10 15" id="KW-0238">DNA-binding</keyword>
<keyword evidence="9 15" id="KW-0239">DNA-directed DNA polymerase</keyword>
<dbReference type="NCBIfam" id="NF004397">
    <property type="entry name" value="PRK05755.1"/>
    <property type="match status" value="1"/>
</dbReference>
<dbReference type="Gene3D" id="3.30.70.370">
    <property type="match status" value="1"/>
</dbReference>
<dbReference type="InterPro" id="IPR002298">
    <property type="entry name" value="DNA_polymerase_A"/>
</dbReference>
<sequence>MGSHGPRVAQVSTSRLLLIDGHSMAFRAYYALPVDNFTTSAGQATNAVHGFTSMLLRLLEAEKPTHVAVAFDTKAPTFRLQQYPEYKGTREATPEPFKGQVSLIQDVLDAVGVAHFSLDGFEADDILATLATQGAAAGAEVLLCSGDRDTFQLVTEHVTVLYPVKGVSELRRMTPAEVEARYGVPPQRYPHLAALVGETSDNLPGVEGVGPKTAADWLRKYDGLEGVLAHADQITGKRGQALRDSVEQVRRNRQLNRLLTDVELGVELADLRPRGVDAAALHETFDALEFATLRERVLAQLDVADGATAVVDAAPTELVVVDATVAPERAAAQLEAWQRDGTLVGMDVEGVASPDPARADAWEVAFTDGQTAVVYDLQEEPVAVQIFCASLSQLAVCDLKAIMHMLNGRLVAIGAPVFDVALAAYLCHPDGRKFDVAELTRRYLGRELEADSDTLDLDGTSRPTVMRAQAVRQLADVLAAEVERRSARQLLDDVELPVSRCLWAMENWGIAVDRERLAQLHAEFDAEVQAAARGAYDAIGKEINLSSPKQLQQVLFTDLALPKTRKTKTGYSTDAEALTDLAVAHPHPFLDHLLAHRDKIKLRQIVETLQKSVSDDGRIHSTFQQTVAATGRLSSTDPNLQNIPARTPEGRAIRSAFVAGDGGECLLTADYSQIEMRILAHLTEDPGLIEAFHSGEDLHSYTASRVFGGTPDAVTPQQRSRIKAMTYGLAYGLSAYGLSKQLRIEVAEANRLRDDFFARFGAVRDYLEQVVAQARVRGYTETIMGRRRYLPDLTSDNRQRREMAERAALNAPIQGSAADIIKVAMLNTVRALFEAELESSILLQVHDELVLEIAPGELEAVQEIVRREMSGAVSLRVPLDVSMGSGTNWLEAGH</sequence>
<dbReference type="InterPro" id="IPR029060">
    <property type="entry name" value="PIN-like_dom_sf"/>
</dbReference>
<comment type="caution">
    <text evidence="18">The sequence shown here is derived from an EMBL/GenBank/DDBJ whole genome shotgun (WGS) entry which is preliminary data.</text>
</comment>
<keyword evidence="3 15" id="KW-0548">Nucleotidyltransferase</keyword>
<dbReference type="InterPro" id="IPR002421">
    <property type="entry name" value="5-3_exonuclease"/>
</dbReference>
<dbReference type="InterPro" id="IPR036279">
    <property type="entry name" value="5-3_exonuclease_C_sf"/>
</dbReference>
<evidence type="ECO:0000256" key="1">
    <source>
        <dbReference type="ARBA" id="ARBA00007705"/>
    </source>
</evidence>
<dbReference type="CDD" id="cd08637">
    <property type="entry name" value="DNA_pol_A_pol_I_C"/>
    <property type="match status" value="1"/>
</dbReference>
<keyword evidence="11 15" id="KW-0234">DNA repair</keyword>
<dbReference type="SMART" id="SM00475">
    <property type="entry name" value="53EXOc"/>
    <property type="match status" value="1"/>
</dbReference>
<dbReference type="InterPro" id="IPR001098">
    <property type="entry name" value="DNA-dir_DNA_pol_A_palm_dom"/>
</dbReference>
<dbReference type="PANTHER" id="PTHR10133">
    <property type="entry name" value="DNA POLYMERASE I"/>
    <property type="match status" value="1"/>
</dbReference>
<dbReference type="Gene3D" id="1.10.150.20">
    <property type="entry name" value="5' to 3' exonuclease, C-terminal subdomain"/>
    <property type="match status" value="2"/>
</dbReference>
<dbReference type="Proteomes" id="UP000185612">
    <property type="component" value="Unassembled WGS sequence"/>
</dbReference>
<dbReference type="SMART" id="SM00279">
    <property type="entry name" value="HhH2"/>
    <property type="match status" value="1"/>
</dbReference>
<evidence type="ECO:0000256" key="13">
    <source>
        <dbReference type="ARBA" id="ARBA00053603"/>
    </source>
</evidence>
<keyword evidence="5" id="KW-0540">Nuclease</keyword>
<dbReference type="EMBL" id="MQVS01000002">
    <property type="protein sequence ID" value="OKL52504.1"/>
    <property type="molecule type" value="Genomic_DNA"/>
</dbReference>
<dbReference type="EC" id="2.7.7.7" evidence="14 15"/>
<dbReference type="FunFam" id="1.10.150.20:FF:000003">
    <property type="entry name" value="DNA polymerase I"/>
    <property type="match status" value="1"/>
</dbReference>
<evidence type="ECO:0000256" key="7">
    <source>
        <dbReference type="ARBA" id="ARBA00022801"/>
    </source>
</evidence>
<dbReference type="Gene3D" id="3.40.50.1010">
    <property type="entry name" value="5'-nuclease"/>
    <property type="match status" value="1"/>
</dbReference>
<evidence type="ECO:0000256" key="4">
    <source>
        <dbReference type="ARBA" id="ARBA00022705"/>
    </source>
</evidence>
<evidence type="ECO:0000256" key="2">
    <source>
        <dbReference type="ARBA" id="ARBA00022679"/>
    </source>
</evidence>
<dbReference type="InterPro" id="IPR012337">
    <property type="entry name" value="RNaseH-like_sf"/>
</dbReference>
<dbReference type="SUPFAM" id="SSF56672">
    <property type="entry name" value="DNA/RNA polymerases"/>
    <property type="match status" value="1"/>
</dbReference>
<dbReference type="Gene3D" id="1.20.1060.10">
    <property type="entry name" value="Taq DNA Polymerase, Chain T, domain 4"/>
    <property type="match status" value="1"/>
</dbReference>
<evidence type="ECO:0000259" key="16">
    <source>
        <dbReference type="SMART" id="SM00475"/>
    </source>
</evidence>
<dbReference type="STRING" id="52770.BSZ40_02255"/>
<evidence type="ECO:0000313" key="18">
    <source>
        <dbReference type="EMBL" id="OKL52504.1"/>
    </source>
</evidence>
<dbReference type="GO" id="GO:0006302">
    <property type="term" value="P:double-strand break repair"/>
    <property type="evidence" value="ECO:0007669"/>
    <property type="project" value="TreeGrafter"/>
</dbReference>
<dbReference type="PRINTS" id="PR00868">
    <property type="entry name" value="DNAPOLI"/>
</dbReference>
<comment type="function">
    <text evidence="15">In addition to polymerase activity, this DNA polymerase exhibits 5'-3' exonuclease activity.</text>
</comment>
<reference evidence="19" key="1">
    <citation type="submission" date="2016-12" db="EMBL/GenBank/DDBJ databases">
        <authorList>
            <person name="Meng X."/>
        </authorList>
    </citation>
    <scope>NUCLEOTIDE SEQUENCE [LARGE SCALE GENOMIC DNA]</scope>
    <source>
        <strain evidence="19">DSM 20732</strain>
    </source>
</reference>
<dbReference type="InterPro" id="IPR018320">
    <property type="entry name" value="DNA_polymerase_1"/>
</dbReference>
<proteinExistence type="inferred from homology"/>
<dbReference type="SUPFAM" id="SSF53098">
    <property type="entry name" value="Ribonuclease H-like"/>
    <property type="match status" value="1"/>
</dbReference>
<evidence type="ECO:0000256" key="12">
    <source>
        <dbReference type="ARBA" id="ARBA00049244"/>
    </source>
</evidence>
<evidence type="ECO:0000313" key="19">
    <source>
        <dbReference type="Proteomes" id="UP000185612"/>
    </source>
</evidence>
<accession>A0A1Q5PY22</accession>
<dbReference type="FunCoup" id="A0A1Q5PY22">
    <property type="interactions" value="34"/>
</dbReference>
<dbReference type="SUPFAM" id="SSF88723">
    <property type="entry name" value="PIN domain-like"/>
    <property type="match status" value="1"/>
</dbReference>
<comment type="function">
    <text evidence="13">In addition to polymerase activity, this DNA polymerase exhibits 3'-5' and 5'-3' exonuclease activity.</text>
</comment>
<dbReference type="Pfam" id="PF00476">
    <property type="entry name" value="DNA_pol_A"/>
    <property type="match status" value="1"/>
</dbReference>
<evidence type="ECO:0000256" key="10">
    <source>
        <dbReference type="ARBA" id="ARBA00023125"/>
    </source>
</evidence>
<dbReference type="GO" id="GO:0003677">
    <property type="term" value="F:DNA binding"/>
    <property type="evidence" value="ECO:0007669"/>
    <property type="project" value="UniProtKB-UniRule"/>
</dbReference>
<dbReference type="GO" id="GO:0008409">
    <property type="term" value="F:5'-3' exonuclease activity"/>
    <property type="evidence" value="ECO:0007669"/>
    <property type="project" value="UniProtKB-UniRule"/>
</dbReference>
<evidence type="ECO:0000256" key="15">
    <source>
        <dbReference type="RuleBase" id="RU004460"/>
    </source>
</evidence>
<feature type="domain" description="DNA-directed DNA polymerase family A palm" evidence="17">
    <location>
        <begin position="650"/>
        <end position="857"/>
    </location>
</feature>
<dbReference type="Gene3D" id="3.30.420.10">
    <property type="entry name" value="Ribonuclease H-like superfamily/Ribonuclease H"/>
    <property type="match status" value="1"/>
</dbReference>
<dbReference type="SMART" id="SM00482">
    <property type="entry name" value="POLAc"/>
    <property type="match status" value="1"/>
</dbReference>
<evidence type="ECO:0000256" key="9">
    <source>
        <dbReference type="ARBA" id="ARBA00022932"/>
    </source>
</evidence>
<dbReference type="CDD" id="cd09898">
    <property type="entry name" value="H3TH_53EXO"/>
    <property type="match status" value="1"/>
</dbReference>
<dbReference type="NCBIfam" id="TIGR00593">
    <property type="entry name" value="pola"/>
    <property type="match status" value="1"/>
</dbReference>
<comment type="catalytic activity">
    <reaction evidence="12 15">
        <text>DNA(n) + a 2'-deoxyribonucleoside 5'-triphosphate = DNA(n+1) + diphosphate</text>
        <dbReference type="Rhea" id="RHEA:22508"/>
        <dbReference type="Rhea" id="RHEA-COMP:17339"/>
        <dbReference type="Rhea" id="RHEA-COMP:17340"/>
        <dbReference type="ChEBI" id="CHEBI:33019"/>
        <dbReference type="ChEBI" id="CHEBI:61560"/>
        <dbReference type="ChEBI" id="CHEBI:173112"/>
        <dbReference type="EC" id="2.7.7.7"/>
    </reaction>
</comment>
<keyword evidence="7 15" id="KW-0378">Hydrolase</keyword>
<dbReference type="CDD" id="cd09859">
    <property type="entry name" value="PIN_53EXO"/>
    <property type="match status" value="1"/>
</dbReference>
<dbReference type="InParanoid" id="A0A1Q5PY22"/>
<evidence type="ECO:0000256" key="8">
    <source>
        <dbReference type="ARBA" id="ARBA00022839"/>
    </source>
</evidence>
<feature type="domain" description="5'-3' exonuclease" evidence="16">
    <location>
        <begin position="14"/>
        <end position="274"/>
    </location>
</feature>
<dbReference type="FunFam" id="3.40.50.1010:FF:000001">
    <property type="entry name" value="DNA polymerase I"/>
    <property type="match status" value="1"/>
</dbReference>
<dbReference type="GO" id="GO:0003887">
    <property type="term" value="F:DNA-directed DNA polymerase activity"/>
    <property type="evidence" value="ECO:0007669"/>
    <property type="project" value="UniProtKB-UniRule"/>
</dbReference>
<evidence type="ECO:0000256" key="6">
    <source>
        <dbReference type="ARBA" id="ARBA00022763"/>
    </source>
</evidence>
<evidence type="ECO:0000256" key="14">
    <source>
        <dbReference type="NCBIfam" id="TIGR00593"/>
    </source>
</evidence>
<dbReference type="Pfam" id="PF01367">
    <property type="entry name" value="5_3_exonuc"/>
    <property type="match status" value="1"/>
</dbReference>
<evidence type="ECO:0000256" key="3">
    <source>
        <dbReference type="ARBA" id="ARBA00022695"/>
    </source>
</evidence>
<keyword evidence="4 15" id="KW-0235">DNA replication</keyword>
<keyword evidence="6 15" id="KW-0227">DNA damage</keyword>
<organism evidence="18 19">
    <name type="scientific">Buchananella hordeovulneris</name>
    <dbReference type="NCBI Taxonomy" id="52770"/>
    <lineage>
        <taxon>Bacteria</taxon>
        <taxon>Bacillati</taxon>
        <taxon>Actinomycetota</taxon>
        <taxon>Actinomycetes</taxon>
        <taxon>Actinomycetales</taxon>
        <taxon>Actinomycetaceae</taxon>
        <taxon>Buchananella</taxon>
    </lineage>
</organism>
<dbReference type="AlphaFoldDB" id="A0A1Q5PY22"/>
<dbReference type="InterPro" id="IPR036397">
    <property type="entry name" value="RNaseH_sf"/>
</dbReference>
<dbReference type="Pfam" id="PF02739">
    <property type="entry name" value="5_3_exonuc_N"/>
    <property type="match status" value="1"/>
</dbReference>
<protein>
    <recommendedName>
        <fullName evidence="14 15">DNA polymerase I</fullName>
        <ecNumber evidence="14 15">2.7.7.7</ecNumber>
    </recommendedName>
</protein>
<dbReference type="SUPFAM" id="SSF47807">
    <property type="entry name" value="5' to 3' exonuclease, C-terminal subdomain"/>
    <property type="match status" value="1"/>
</dbReference>
<evidence type="ECO:0000259" key="17">
    <source>
        <dbReference type="SMART" id="SM00482"/>
    </source>
</evidence>
<dbReference type="FunFam" id="1.10.150.20:FF:000002">
    <property type="entry name" value="DNA polymerase I"/>
    <property type="match status" value="1"/>
</dbReference>
<gene>
    <name evidence="15" type="primary">polA</name>
    <name evidence="18" type="ORF">BSZ40_02255</name>
</gene>
<keyword evidence="19" id="KW-1185">Reference proteome</keyword>
<dbReference type="InterPro" id="IPR008918">
    <property type="entry name" value="HhH2"/>
</dbReference>
<keyword evidence="2 15" id="KW-0808">Transferase</keyword>
<dbReference type="PANTHER" id="PTHR10133:SF27">
    <property type="entry name" value="DNA POLYMERASE NU"/>
    <property type="match status" value="1"/>
</dbReference>
<dbReference type="InterPro" id="IPR020046">
    <property type="entry name" value="5-3_exonucl_a-hlix_arch_N"/>
</dbReference>
<evidence type="ECO:0000256" key="11">
    <source>
        <dbReference type="ARBA" id="ARBA00023204"/>
    </source>
</evidence>
<keyword evidence="8 15" id="KW-0269">Exonuclease</keyword>
<dbReference type="GO" id="GO:0006261">
    <property type="term" value="P:DNA-templated DNA replication"/>
    <property type="evidence" value="ECO:0007669"/>
    <property type="project" value="UniProtKB-UniRule"/>
</dbReference>
<dbReference type="CDD" id="cd06140">
    <property type="entry name" value="DNA_polA_I_Bacillus_like_exo"/>
    <property type="match status" value="1"/>
</dbReference>
<name>A0A1Q5PY22_9ACTO</name>